<organism evidence="2 4">
    <name type="scientific">Didymodactylos carnosus</name>
    <dbReference type="NCBI Taxonomy" id="1234261"/>
    <lineage>
        <taxon>Eukaryota</taxon>
        <taxon>Metazoa</taxon>
        <taxon>Spiralia</taxon>
        <taxon>Gnathifera</taxon>
        <taxon>Rotifera</taxon>
        <taxon>Eurotatoria</taxon>
        <taxon>Bdelloidea</taxon>
        <taxon>Philodinida</taxon>
        <taxon>Philodinidae</taxon>
        <taxon>Didymodactylos</taxon>
    </lineage>
</organism>
<dbReference type="Proteomes" id="UP000663829">
    <property type="component" value="Unassembled WGS sequence"/>
</dbReference>
<proteinExistence type="predicted"/>
<dbReference type="Proteomes" id="UP000681722">
    <property type="component" value="Unassembled WGS sequence"/>
</dbReference>
<accession>A0A816HLB8</accession>
<gene>
    <name evidence="2" type="ORF">GPM918_LOCUS46756</name>
    <name evidence="3" type="ORF">SRO942_LOCUS26088</name>
</gene>
<comment type="caution">
    <text evidence="2">The sequence shown here is derived from an EMBL/GenBank/DDBJ whole genome shotgun (WGS) entry which is preliminary data.</text>
</comment>
<sequence>MATTKARGPLRVLVAGGGPG</sequence>
<evidence type="ECO:0000313" key="3">
    <source>
        <dbReference type="EMBL" id="CAF4016010.1"/>
    </source>
</evidence>
<dbReference type="EMBL" id="CAJNOQ010071806">
    <property type="protein sequence ID" value="CAF1687059.1"/>
    <property type="molecule type" value="Genomic_DNA"/>
</dbReference>
<evidence type="ECO:0000313" key="4">
    <source>
        <dbReference type="Proteomes" id="UP000663829"/>
    </source>
</evidence>
<dbReference type="AlphaFoldDB" id="A0A816HLB8"/>
<feature type="region of interest" description="Disordered" evidence="1">
    <location>
        <begin position="1"/>
        <end position="20"/>
    </location>
</feature>
<evidence type="ECO:0000256" key="1">
    <source>
        <dbReference type="SAM" id="MobiDB-lite"/>
    </source>
</evidence>
<reference evidence="2" key="1">
    <citation type="submission" date="2021-02" db="EMBL/GenBank/DDBJ databases">
        <authorList>
            <person name="Nowell W R."/>
        </authorList>
    </citation>
    <scope>NUCLEOTIDE SEQUENCE</scope>
</reference>
<feature type="non-terminal residue" evidence="2">
    <location>
        <position position="20"/>
    </location>
</feature>
<name>A0A816HLB8_9BILA</name>
<protein>
    <submittedName>
        <fullName evidence="2">Uncharacterized protein</fullName>
    </submittedName>
</protein>
<keyword evidence="4" id="KW-1185">Reference proteome</keyword>
<evidence type="ECO:0000313" key="2">
    <source>
        <dbReference type="EMBL" id="CAF1687059.1"/>
    </source>
</evidence>
<dbReference type="EMBL" id="CAJOBC010013466">
    <property type="protein sequence ID" value="CAF4016010.1"/>
    <property type="molecule type" value="Genomic_DNA"/>
</dbReference>